<dbReference type="EMBL" id="BA000009">
    <property type="protein sequence ID" value="BAA99294.1"/>
    <property type="molecule type" value="Genomic_DNA"/>
</dbReference>
<gene>
    <name evidence="1" type="primary">orf133a</name>
</gene>
<accession>Q9MFE8</accession>
<sequence>MYLARNISRYRADWTRNFEYTPFPQRTSFVRISGHQNSRIVRRWWWIEPLIHSSQGGMEPQPFFVGILLTLKPDAIRSEREEELDDILFKGIPGDRPSRLDGISGLGLTLGFDLPFFLLERVGNLKSGGKSES</sequence>
<geneLocation type="mitochondrion" evidence="1"/>
<evidence type="ECO:0000313" key="1">
    <source>
        <dbReference type="EMBL" id="BAA99294.1"/>
    </source>
</evidence>
<protein>
    <submittedName>
        <fullName evidence="1">Orf133a protein</fullName>
    </submittedName>
</protein>
<dbReference type="GeneID" id="809495"/>
<reference evidence="1" key="2">
    <citation type="journal article" date="2006" name="Mol. Genet. Genomics">
        <title>Patterns of partial RNA editing in mitochondrial genes of Beta vulgaris.</title>
        <authorList>
            <person name="Mower J.P."/>
            <person name="Palmer J.D."/>
        </authorList>
    </citation>
    <scope>NUCLEOTIDE SEQUENCE</scope>
</reference>
<dbReference type="AlphaFoldDB" id="Q9MFE8"/>
<name>Q9MFE8_BETVV</name>
<keyword evidence="1" id="KW-0496">Mitochondrion</keyword>
<reference evidence="1" key="1">
    <citation type="journal article" date="2000" name="Nucleic Acids Res.">
        <title>The complete nucleotide sequence of the mitochondrial genome of sugar beet (Beta vulgaris L.) reveals a novel gene for tRNACys(GCA).</title>
        <authorList>
            <person name="Kubo T."/>
            <person name="Nishizawa S."/>
            <person name="Sugawara A."/>
            <person name="Itchoda N."/>
            <person name="Estiati A."/>
            <person name="Mikami T."/>
        </authorList>
    </citation>
    <scope>NUCLEOTIDE SEQUENCE</scope>
</reference>
<dbReference type="KEGG" id="bvg:809495"/>
<organism evidence="1">
    <name type="scientific">Beta vulgaris subsp. vulgaris</name>
    <name type="common">Beet</name>
    <dbReference type="NCBI Taxonomy" id="3555"/>
    <lineage>
        <taxon>Eukaryota</taxon>
        <taxon>Viridiplantae</taxon>
        <taxon>Streptophyta</taxon>
        <taxon>Embryophyta</taxon>
        <taxon>Tracheophyta</taxon>
        <taxon>Spermatophyta</taxon>
        <taxon>Magnoliopsida</taxon>
        <taxon>eudicotyledons</taxon>
        <taxon>Gunneridae</taxon>
        <taxon>Pentapetalae</taxon>
        <taxon>Caryophyllales</taxon>
        <taxon>Chenopodiaceae</taxon>
        <taxon>Betoideae</taxon>
        <taxon>Beta</taxon>
    </lineage>
</organism>
<dbReference type="RefSeq" id="NP_063982.1">
    <property type="nucleotide sequence ID" value="NC_002511.2"/>
</dbReference>
<proteinExistence type="predicted"/>